<dbReference type="PANTHER" id="PTHR39322:SF1">
    <property type="entry name" value="ISOVALERYL-HOMOSERINE LACTONE SYNTHASE"/>
    <property type="match status" value="1"/>
</dbReference>
<keyword evidence="4 5" id="KW-0071">Autoinducer synthesis</keyword>
<dbReference type="Proteomes" id="UP000183400">
    <property type="component" value="Unassembled WGS sequence"/>
</dbReference>
<sequence length="212" mass="23762">MLRYLYADELHKFPELARGMFRDRADQFKTRLGWDVKINEKGEERDQYDDLNPLYIIWEEADGSHGGSMRILPTTGPVMVNDIFGHLTGGKPIHSPLIWEVTRFCLSRTASAHTAGAIMLSGGEVMEGFGLTHIAGVFDARMIRIYRMIGSSPVVLGCEGSGRDQISVGLWPYSAEDCNRVSARAGIPRELSRLWFRTAFGNRAQHRFALSA</sequence>
<dbReference type="SUPFAM" id="SSF55729">
    <property type="entry name" value="Acyl-CoA N-acyltransferases (Nat)"/>
    <property type="match status" value="1"/>
</dbReference>
<evidence type="ECO:0000256" key="4">
    <source>
        <dbReference type="ARBA" id="ARBA00022929"/>
    </source>
</evidence>
<dbReference type="PANTHER" id="PTHR39322">
    <property type="entry name" value="ACYL-HOMOSERINE-LACTONE SYNTHASE"/>
    <property type="match status" value="1"/>
</dbReference>
<keyword evidence="3 6" id="KW-0949">S-adenosyl-L-methionine</keyword>
<dbReference type="OrthoDB" id="6169313at2"/>
<keyword evidence="1 5" id="KW-0673">Quorum sensing</keyword>
<keyword evidence="2 6" id="KW-0808">Transferase</keyword>
<evidence type="ECO:0000256" key="6">
    <source>
        <dbReference type="RuleBase" id="RU361135"/>
    </source>
</evidence>
<reference evidence="8" key="1">
    <citation type="submission" date="2016-10" db="EMBL/GenBank/DDBJ databases">
        <authorList>
            <person name="Varghese N."/>
            <person name="Submissions S."/>
        </authorList>
    </citation>
    <scope>NUCLEOTIDE SEQUENCE [LARGE SCALE GENOMIC DNA]</scope>
    <source>
        <strain evidence="8">DSM 27839</strain>
    </source>
</reference>
<comment type="catalytic activity">
    <reaction evidence="6">
        <text>a fatty acyl-[ACP] + S-adenosyl-L-methionine = an N-acyl-L-homoserine lactone + S-methyl-5'-thioadenosine + holo-[ACP] + H(+)</text>
        <dbReference type="Rhea" id="RHEA:10096"/>
        <dbReference type="Rhea" id="RHEA-COMP:9685"/>
        <dbReference type="Rhea" id="RHEA-COMP:14125"/>
        <dbReference type="ChEBI" id="CHEBI:15378"/>
        <dbReference type="ChEBI" id="CHEBI:17509"/>
        <dbReference type="ChEBI" id="CHEBI:55474"/>
        <dbReference type="ChEBI" id="CHEBI:59789"/>
        <dbReference type="ChEBI" id="CHEBI:64479"/>
        <dbReference type="ChEBI" id="CHEBI:138651"/>
        <dbReference type="EC" id="2.3.1.184"/>
    </reaction>
</comment>
<evidence type="ECO:0000256" key="3">
    <source>
        <dbReference type="ARBA" id="ARBA00022691"/>
    </source>
</evidence>
<name>A0A1H2Z6K2_9RHOB</name>
<dbReference type="GO" id="GO:0007165">
    <property type="term" value="P:signal transduction"/>
    <property type="evidence" value="ECO:0007669"/>
    <property type="project" value="TreeGrafter"/>
</dbReference>
<keyword evidence="8" id="KW-1185">Reference proteome</keyword>
<evidence type="ECO:0000256" key="2">
    <source>
        <dbReference type="ARBA" id="ARBA00022679"/>
    </source>
</evidence>
<dbReference type="STRING" id="985054.SAMN05444358_103110"/>
<dbReference type="Gene3D" id="3.40.630.30">
    <property type="match status" value="1"/>
</dbReference>
<dbReference type="EMBL" id="FNNP01000003">
    <property type="protein sequence ID" value="SDX13040.1"/>
    <property type="molecule type" value="Genomic_DNA"/>
</dbReference>
<evidence type="ECO:0000256" key="5">
    <source>
        <dbReference type="PROSITE-ProRule" id="PRU00533"/>
    </source>
</evidence>
<dbReference type="GO" id="GO:0061579">
    <property type="term" value="F:N-acyl homoserine lactone synthase activity"/>
    <property type="evidence" value="ECO:0007669"/>
    <property type="project" value="UniProtKB-UniRule"/>
</dbReference>
<gene>
    <name evidence="7" type="ORF">SAMN05444358_103110</name>
</gene>
<evidence type="ECO:0000256" key="1">
    <source>
        <dbReference type="ARBA" id="ARBA00022654"/>
    </source>
</evidence>
<dbReference type="InterPro" id="IPR001690">
    <property type="entry name" value="Autoind_synthase"/>
</dbReference>
<proteinExistence type="inferred from homology"/>
<accession>A0A1H2Z6K2</accession>
<organism evidence="7 8">
    <name type="scientific">Ruegeria halocynthiae</name>
    <dbReference type="NCBI Taxonomy" id="985054"/>
    <lineage>
        <taxon>Bacteria</taxon>
        <taxon>Pseudomonadati</taxon>
        <taxon>Pseudomonadota</taxon>
        <taxon>Alphaproteobacteria</taxon>
        <taxon>Rhodobacterales</taxon>
        <taxon>Roseobacteraceae</taxon>
        <taxon>Ruegeria</taxon>
    </lineage>
</organism>
<evidence type="ECO:0000313" key="8">
    <source>
        <dbReference type="Proteomes" id="UP000183400"/>
    </source>
</evidence>
<dbReference type="EC" id="2.3.1.184" evidence="6"/>
<dbReference type="InterPro" id="IPR016181">
    <property type="entry name" value="Acyl_CoA_acyltransferase"/>
</dbReference>
<dbReference type="GO" id="GO:0009372">
    <property type="term" value="P:quorum sensing"/>
    <property type="evidence" value="ECO:0007669"/>
    <property type="project" value="UniProtKB-UniRule"/>
</dbReference>
<dbReference type="Pfam" id="PF00765">
    <property type="entry name" value="Autoind_synth"/>
    <property type="match status" value="1"/>
</dbReference>
<dbReference type="PRINTS" id="PR01549">
    <property type="entry name" value="AUTOINDCRSYN"/>
</dbReference>
<evidence type="ECO:0000313" key="7">
    <source>
        <dbReference type="EMBL" id="SDX13040.1"/>
    </source>
</evidence>
<dbReference type="RefSeq" id="WP_074736919.1">
    <property type="nucleotide sequence ID" value="NZ_FNNP01000003.1"/>
</dbReference>
<dbReference type="AlphaFoldDB" id="A0A1H2Z6K2"/>
<protein>
    <recommendedName>
        <fullName evidence="6">Acyl-homoserine-lactone synthase</fullName>
        <ecNumber evidence="6">2.3.1.184</ecNumber>
    </recommendedName>
    <alternativeName>
        <fullName evidence="6">Autoinducer synthesis protein</fullName>
    </alternativeName>
</protein>
<dbReference type="PROSITE" id="PS51187">
    <property type="entry name" value="AUTOINDUCER_SYNTH_2"/>
    <property type="match status" value="1"/>
</dbReference>
<comment type="similarity">
    <text evidence="5 6">Belongs to the autoinducer synthase family.</text>
</comment>